<reference evidence="4" key="1">
    <citation type="submission" date="2020-10" db="EMBL/GenBank/DDBJ databases">
        <authorList>
            <person name="Lu T."/>
            <person name="Wang Q."/>
            <person name="Han X."/>
        </authorList>
    </citation>
    <scope>NUCLEOTIDE SEQUENCE</scope>
    <source>
        <strain evidence="4">WQ 117</strain>
    </source>
</reference>
<dbReference type="SUPFAM" id="SSF50814">
    <property type="entry name" value="Lipocalins"/>
    <property type="match status" value="1"/>
</dbReference>
<dbReference type="Proteomes" id="UP000608754">
    <property type="component" value="Unassembled WGS sequence"/>
</dbReference>
<dbReference type="InterPro" id="IPR002446">
    <property type="entry name" value="Lipocalin_bac"/>
</dbReference>
<evidence type="ECO:0000313" key="4">
    <source>
        <dbReference type="EMBL" id="MBF0596107.1"/>
    </source>
</evidence>
<evidence type="ECO:0000313" key="5">
    <source>
        <dbReference type="Proteomes" id="UP000608754"/>
    </source>
</evidence>
<dbReference type="GO" id="GO:0006950">
    <property type="term" value="P:response to stress"/>
    <property type="evidence" value="ECO:0007669"/>
    <property type="project" value="UniProtKB-ARBA"/>
</dbReference>
<dbReference type="Gene3D" id="2.40.128.20">
    <property type="match status" value="1"/>
</dbReference>
<dbReference type="PANTHER" id="PTHR10612:SF34">
    <property type="entry name" value="APOLIPOPROTEIN D"/>
    <property type="match status" value="1"/>
</dbReference>
<comment type="caution">
    <text evidence="4">The sequence shown here is derived from an EMBL/GenBank/DDBJ whole genome shotgun (WGS) entry which is preliminary data.</text>
</comment>
<dbReference type="CDD" id="cd19438">
    <property type="entry name" value="lipocalin_Blc-like"/>
    <property type="match status" value="1"/>
</dbReference>
<keyword evidence="5" id="KW-1185">Reference proteome</keyword>
<dbReference type="Pfam" id="PF08212">
    <property type="entry name" value="Lipocalin_2"/>
    <property type="match status" value="1"/>
</dbReference>
<evidence type="ECO:0000256" key="1">
    <source>
        <dbReference type="ARBA" id="ARBA00006889"/>
    </source>
</evidence>
<name>A0A8J7FKR9_9FLAO</name>
<proteinExistence type="inferred from homology"/>
<feature type="domain" description="Lipocalin/cytosolic fatty-acid binding" evidence="3">
    <location>
        <begin position="36"/>
        <end position="174"/>
    </location>
</feature>
<dbReference type="PANTHER" id="PTHR10612">
    <property type="entry name" value="APOLIPOPROTEIN D"/>
    <property type="match status" value="1"/>
</dbReference>
<organism evidence="4 5">
    <name type="scientific">Faecalibacter rhinopitheci</name>
    <dbReference type="NCBI Taxonomy" id="2779678"/>
    <lineage>
        <taxon>Bacteria</taxon>
        <taxon>Pseudomonadati</taxon>
        <taxon>Bacteroidota</taxon>
        <taxon>Flavobacteriia</taxon>
        <taxon>Flavobacteriales</taxon>
        <taxon>Weeksellaceae</taxon>
        <taxon>Faecalibacter</taxon>
    </lineage>
</organism>
<dbReference type="PRINTS" id="PR01171">
    <property type="entry name" value="BCTLIPOCALIN"/>
</dbReference>
<evidence type="ECO:0000259" key="3">
    <source>
        <dbReference type="Pfam" id="PF08212"/>
    </source>
</evidence>
<dbReference type="EMBL" id="JADGIK010000001">
    <property type="protein sequence ID" value="MBF0596107.1"/>
    <property type="molecule type" value="Genomic_DNA"/>
</dbReference>
<dbReference type="InterPro" id="IPR022272">
    <property type="entry name" value="Lipocalin_CS"/>
</dbReference>
<sequence>MKFKNMALAGLALGVTTYIIKNRTNKNIAFEAVPNFDIKKYLGLWYEVARLDFYWEKNKSNTTARYLQNEDGSIQVINRGYDLKNKEWKISKGIAQQVKKDFGKLKVSFLGPFYSPYNIIDLDDKYKYALVAGKNTDYLWILSREKSIPDDIKKRFLDKAENLGYEIDKLVWPSHDTI</sequence>
<dbReference type="InterPro" id="IPR000566">
    <property type="entry name" value="Lipocln_cytosolic_FA-bd_dom"/>
</dbReference>
<dbReference type="RefSeq" id="WP_194181637.1">
    <property type="nucleotide sequence ID" value="NZ_JADGIK010000001.1"/>
</dbReference>
<gene>
    <name evidence="4" type="ORF">IM532_01275</name>
</gene>
<accession>A0A8J7FKR9</accession>
<evidence type="ECO:0000256" key="2">
    <source>
        <dbReference type="PIRNR" id="PIRNR036893"/>
    </source>
</evidence>
<dbReference type="PROSITE" id="PS00213">
    <property type="entry name" value="LIPOCALIN"/>
    <property type="match status" value="1"/>
</dbReference>
<dbReference type="InterPro" id="IPR047202">
    <property type="entry name" value="Lipocalin_Blc-like_dom"/>
</dbReference>
<dbReference type="AlphaFoldDB" id="A0A8J7FKR9"/>
<dbReference type="PIRSF" id="PIRSF036893">
    <property type="entry name" value="Lipocalin_ApoD"/>
    <property type="match status" value="1"/>
</dbReference>
<protein>
    <submittedName>
        <fullName evidence="4">Lipocalin family protein</fullName>
    </submittedName>
</protein>
<dbReference type="InterPro" id="IPR022271">
    <property type="entry name" value="Lipocalin_ApoD"/>
</dbReference>
<comment type="similarity">
    <text evidence="1 2">Belongs to the calycin superfamily. Lipocalin family.</text>
</comment>
<dbReference type="InterPro" id="IPR012674">
    <property type="entry name" value="Calycin"/>
</dbReference>